<name>A0A7E4VTT6_PANRE</name>
<evidence type="ECO:0000256" key="1">
    <source>
        <dbReference type="SAM" id="MobiDB-lite"/>
    </source>
</evidence>
<sequence>MKDMNDGITDVKNKPCGQLDYEKGDDDSKQFFATEKSGLHVPIKDRRKNIYFIMAMRMWMGYFWWGQNLYL</sequence>
<accession>A0A7E4VTT6</accession>
<evidence type="ECO:0000313" key="3">
    <source>
        <dbReference type="Proteomes" id="UP000492821"/>
    </source>
</evidence>
<keyword evidence="2" id="KW-0812">Transmembrane</keyword>
<proteinExistence type="predicted"/>
<reference evidence="3" key="1">
    <citation type="journal article" date="2013" name="Genetics">
        <title>The draft genome and transcriptome of Panagrellus redivivus are shaped by the harsh demands of a free-living lifestyle.</title>
        <authorList>
            <person name="Srinivasan J."/>
            <person name="Dillman A.R."/>
            <person name="Macchietto M.G."/>
            <person name="Heikkinen L."/>
            <person name="Lakso M."/>
            <person name="Fracchia K.M."/>
            <person name="Antoshechkin I."/>
            <person name="Mortazavi A."/>
            <person name="Wong G."/>
            <person name="Sternberg P.W."/>
        </authorList>
    </citation>
    <scope>NUCLEOTIDE SEQUENCE [LARGE SCALE GENOMIC DNA]</scope>
    <source>
        <strain evidence="3">MT8872</strain>
    </source>
</reference>
<dbReference type="AlphaFoldDB" id="A0A7E4VTT6"/>
<keyword evidence="2" id="KW-0472">Membrane</keyword>
<reference evidence="4" key="2">
    <citation type="submission" date="2020-10" db="UniProtKB">
        <authorList>
            <consortium name="WormBaseParasite"/>
        </authorList>
    </citation>
    <scope>IDENTIFICATION</scope>
</reference>
<evidence type="ECO:0000256" key="2">
    <source>
        <dbReference type="SAM" id="Phobius"/>
    </source>
</evidence>
<feature type="region of interest" description="Disordered" evidence="1">
    <location>
        <begin position="1"/>
        <end position="22"/>
    </location>
</feature>
<protein>
    <submittedName>
        <fullName evidence="4">Uncharacterized protein</fullName>
    </submittedName>
</protein>
<dbReference type="WBParaSite" id="Pan_g2709.t1">
    <property type="protein sequence ID" value="Pan_g2709.t1"/>
    <property type="gene ID" value="Pan_g2709"/>
</dbReference>
<feature type="transmembrane region" description="Helical" evidence="2">
    <location>
        <begin position="49"/>
        <end position="65"/>
    </location>
</feature>
<feature type="compositionally biased region" description="Basic and acidic residues" evidence="1">
    <location>
        <begin position="1"/>
        <end position="13"/>
    </location>
</feature>
<keyword evidence="3" id="KW-1185">Reference proteome</keyword>
<dbReference type="Proteomes" id="UP000492821">
    <property type="component" value="Unassembled WGS sequence"/>
</dbReference>
<organism evidence="3 4">
    <name type="scientific">Panagrellus redivivus</name>
    <name type="common">Microworm</name>
    <dbReference type="NCBI Taxonomy" id="6233"/>
    <lineage>
        <taxon>Eukaryota</taxon>
        <taxon>Metazoa</taxon>
        <taxon>Ecdysozoa</taxon>
        <taxon>Nematoda</taxon>
        <taxon>Chromadorea</taxon>
        <taxon>Rhabditida</taxon>
        <taxon>Tylenchina</taxon>
        <taxon>Panagrolaimomorpha</taxon>
        <taxon>Panagrolaimoidea</taxon>
        <taxon>Panagrolaimidae</taxon>
        <taxon>Panagrellus</taxon>
    </lineage>
</organism>
<evidence type="ECO:0000313" key="4">
    <source>
        <dbReference type="WBParaSite" id="Pan_g2709.t1"/>
    </source>
</evidence>
<keyword evidence="2" id="KW-1133">Transmembrane helix</keyword>